<dbReference type="RefSeq" id="XP_070103272.1">
    <property type="nucleotide sequence ID" value="XM_070247171.1"/>
</dbReference>
<organism evidence="2 3">
    <name type="scientific">Equus caballus</name>
    <name type="common">Horse</name>
    <dbReference type="NCBI Taxonomy" id="9796"/>
    <lineage>
        <taxon>Eukaryota</taxon>
        <taxon>Metazoa</taxon>
        <taxon>Chordata</taxon>
        <taxon>Craniata</taxon>
        <taxon>Vertebrata</taxon>
        <taxon>Euteleostomi</taxon>
        <taxon>Mammalia</taxon>
        <taxon>Eutheria</taxon>
        <taxon>Laurasiatheria</taxon>
        <taxon>Perissodactyla</taxon>
        <taxon>Equidae</taxon>
        <taxon>Equus</taxon>
    </lineage>
</organism>
<keyword evidence="3" id="KW-1185">Reference proteome</keyword>
<dbReference type="CTD" id="259239"/>
<dbReference type="RefSeq" id="XP_005604723.1">
    <property type="nucleotide sequence ID" value="XM_005604666.4"/>
</dbReference>
<dbReference type="Ensembl" id="ENSECAT00000033977.2">
    <property type="protein sequence ID" value="ENSECAP00000024056.2"/>
    <property type="gene ID" value="ENSECAG00000040011.3"/>
</dbReference>
<dbReference type="AlphaFoldDB" id="A0A3Q2GTU8"/>
<reference evidence="2 3" key="1">
    <citation type="journal article" date="2009" name="Science">
        <title>Genome sequence, comparative analysis, and population genetics of the domestic horse.</title>
        <authorList>
            <consortium name="Broad Institute Genome Sequencing Platform"/>
            <consortium name="Broad Institute Whole Genome Assembly Team"/>
            <person name="Wade C.M."/>
            <person name="Giulotto E."/>
            <person name="Sigurdsson S."/>
            <person name="Zoli M."/>
            <person name="Gnerre S."/>
            <person name="Imsland F."/>
            <person name="Lear T.L."/>
            <person name="Adelson D.L."/>
            <person name="Bailey E."/>
            <person name="Bellone R.R."/>
            <person name="Bloecker H."/>
            <person name="Distl O."/>
            <person name="Edgar R.C."/>
            <person name="Garber M."/>
            <person name="Leeb T."/>
            <person name="Mauceli E."/>
            <person name="MacLeod J.N."/>
            <person name="Penedo M.C.T."/>
            <person name="Raison J.M."/>
            <person name="Sharpe T."/>
            <person name="Vogel J."/>
            <person name="Andersson L."/>
            <person name="Antczak D.F."/>
            <person name="Biagi T."/>
            <person name="Binns M.M."/>
            <person name="Chowdhary B.P."/>
            <person name="Coleman S.J."/>
            <person name="Della Valle G."/>
            <person name="Fryc S."/>
            <person name="Guerin G."/>
            <person name="Hasegawa T."/>
            <person name="Hill E.W."/>
            <person name="Jurka J."/>
            <person name="Kiialainen A."/>
            <person name="Lindgren G."/>
            <person name="Liu J."/>
            <person name="Magnani E."/>
            <person name="Mickelson J.R."/>
            <person name="Murray J."/>
            <person name="Nergadze S.G."/>
            <person name="Onofrio R."/>
            <person name="Pedroni S."/>
            <person name="Piras M.F."/>
            <person name="Raudsepp T."/>
            <person name="Rocchi M."/>
            <person name="Roeed K.H."/>
            <person name="Ryder O.A."/>
            <person name="Searle S."/>
            <person name="Skow L."/>
            <person name="Swinburne J.E."/>
            <person name="Syvaenen A.C."/>
            <person name="Tozaki T."/>
            <person name="Valberg S.J."/>
            <person name="Vaudin M."/>
            <person name="White J.R."/>
            <person name="Zody M.C."/>
            <person name="Lander E.S."/>
            <person name="Lindblad-Toh K."/>
        </authorList>
    </citation>
    <scope>NUCLEOTIDE SEQUENCE [LARGE SCALE GENOMIC DNA]</scope>
    <source>
        <strain evidence="2 3">Thoroughbred</strain>
    </source>
</reference>
<evidence type="ECO:0000256" key="1">
    <source>
        <dbReference type="SAM" id="SignalP"/>
    </source>
</evidence>
<dbReference type="KEGG" id="ecb:102149639"/>
<dbReference type="PaxDb" id="9796-ENSECAP00000024056"/>
<reference evidence="2" key="2">
    <citation type="submission" date="2025-08" db="UniProtKB">
        <authorList>
            <consortium name="Ensembl"/>
        </authorList>
    </citation>
    <scope>IDENTIFICATION</scope>
    <source>
        <strain evidence="2">Thoroughbred</strain>
    </source>
</reference>
<dbReference type="STRING" id="9796.ENSECAP00000024056"/>
<dbReference type="GeneTree" id="ENSGT00940000163115"/>
<reference evidence="2" key="3">
    <citation type="submission" date="2025-09" db="UniProtKB">
        <authorList>
            <consortium name="Ensembl"/>
        </authorList>
    </citation>
    <scope>IDENTIFICATION</scope>
    <source>
        <strain evidence="2">Thoroughbred</strain>
    </source>
</reference>
<dbReference type="GeneID" id="102149639"/>
<dbReference type="OrthoDB" id="9542712at2759"/>
<dbReference type="InParanoid" id="A0A3Q2GTU8"/>
<feature type="chain" id="PRO_5040355365" evidence="1">
    <location>
        <begin position="26"/>
        <end position="86"/>
    </location>
</feature>
<dbReference type="RefSeq" id="XP_070103273.1">
    <property type="nucleotide sequence ID" value="XM_070247172.1"/>
</dbReference>
<name>A0A3Q2GTU8_HORSE</name>
<gene>
    <name evidence="2" type="primary">WFDC11</name>
</gene>
<proteinExistence type="predicted"/>
<sequence>MVSIMKIWTPLIMTSLCMVLLPVLGGMKQRPSLGDMLTEECWGEPTIRECNKRCSRSFKCIAVNHTCCWTYCGNICWETKIPPEDR</sequence>
<protein>
    <submittedName>
        <fullName evidence="2">WAP four-disulfide core domain 11</fullName>
    </submittedName>
</protein>
<feature type="signal peptide" evidence="1">
    <location>
        <begin position="1"/>
        <end position="25"/>
    </location>
</feature>
<keyword evidence="1" id="KW-0732">Signal</keyword>
<evidence type="ECO:0000313" key="3">
    <source>
        <dbReference type="Proteomes" id="UP000002281"/>
    </source>
</evidence>
<dbReference type="Bgee" id="ENSECAG00000040011">
    <property type="expression patterns" value="Expressed in chorionic villus and 5 other cell types or tissues"/>
</dbReference>
<evidence type="ECO:0000313" key="2">
    <source>
        <dbReference type="Ensembl" id="ENSECAP00000024056.2"/>
    </source>
</evidence>
<accession>A0A3Q2GTU8</accession>
<dbReference type="Proteomes" id="UP000002281">
    <property type="component" value="Chromosome 22"/>
</dbReference>